<dbReference type="InterPro" id="IPR001509">
    <property type="entry name" value="Epimerase_deHydtase"/>
</dbReference>
<dbReference type="Gene3D" id="3.40.50.720">
    <property type="entry name" value="NAD(P)-binding Rossmann-like Domain"/>
    <property type="match status" value="1"/>
</dbReference>
<evidence type="ECO:0000313" key="2">
    <source>
        <dbReference type="EMBL" id="EGC18031.1"/>
    </source>
</evidence>
<dbReference type="Proteomes" id="UP000004088">
    <property type="component" value="Unassembled WGS sequence"/>
</dbReference>
<feature type="domain" description="NAD-dependent epimerase/dehydratase" evidence="1">
    <location>
        <begin position="25"/>
        <end position="209"/>
    </location>
</feature>
<dbReference type="AlphaFoldDB" id="F0EXK0"/>
<dbReference type="PANTHER" id="PTHR12126">
    <property type="entry name" value="NADH-UBIQUINONE OXIDOREDUCTASE 39 KDA SUBUNIT-RELATED"/>
    <property type="match status" value="1"/>
</dbReference>
<dbReference type="PANTHER" id="PTHR12126:SF11">
    <property type="entry name" value="NADH DEHYDROGENASE [UBIQUINONE] 1 ALPHA SUBCOMPLEX SUBUNIT 9, MITOCHONDRIAL"/>
    <property type="match status" value="1"/>
</dbReference>
<sequence>MAVRPALKKQPAHFPTAHKEFRMNIVLFGASGFIGRRVAQILRTHGHTLRTPSHREFDYLQPNEAAAREILRGADAVFNCIGVMSRHADVLETVHHRTPALLAKIAAEQGVRHWVQLSALGANPKHAVNFVGSKGRSDEAVCQIGAAHGMRVAVARPSVVYGRGGASCELFIKLARLPVIALPAGGRFMLQPVHANDVADGLVRLLENGAPHGTIIPFTGSLHTSLAGYLAAMRTGLHRKPPLRVLPISLALVKPFLPLTNVLSNGMVSAGSFALLEEGSCADCTAFAELLGREPLGVGEFWAVG</sequence>
<reference evidence="2 3" key="1">
    <citation type="submission" date="2011-01" db="EMBL/GenBank/DDBJ databases">
        <authorList>
            <person name="Muzny D."/>
            <person name="Qin X."/>
            <person name="Deng J."/>
            <person name="Jiang H."/>
            <person name="Liu Y."/>
            <person name="Qu J."/>
            <person name="Song X.-Z."/>
            <person name="Zhang L."/>
            <person name="Thornton R."/>
            <person name="Coyle M."/>
            <person name="Francisco L."/>
            <person name="Jackson L."/>
            <person name="Javaid M."/>
            <person name="Korchina V."/>
            <person name="Kovar C."/>
            <person name="Mata R."/>
            <person name="Mathew T."/>
            <person name="Ngo R."/>
            <person name="Nguyen L."/>
            <person name="Nguyen N."/>
            <person name="Okwuonu G."/>
            <person name="Ongeri F."/>
            <person name="Pham C."/>
            <person name="Simmons D."/>
            <person name="Wilczek-Boney K."/>
            <person name="Hale W."/>
            <person name="Jakkamsetti A."/>
            <person name="Pham P."/>
            <person name="Ruth R."/>
            <person name="San Lucas F."/>
            <person name="Warren J."/>
            <person name="Zhang J."/>
            <person name="Zhao Z."/>
            <person name="Zhou C."/>
            <person name="Zhu D."/>
            <person name="Lee S."/>
            <person name="Bess C."/>
            <person name="Blankenburg K."/>
            <person name="Forbes L."/>
            <person name="Fu Q."/>
            <person name="Gubbala S."/>
            <person name="Hirani K."/>
            <person name="Jayaseelan J.C."/>
            <person name="Lara F."/>
            <person name="Munidasa M."/>
            <person name="Palculict T."/>
            <person name="Patil S."/>
            <person name="Pu L.-L."/>
            <person name="Saada N."/>
            <person name="Tang L."/>
            <person name="Weissenberger G."/>
            <person name="Zhu Y."/>
            <person name="Hemphill L."/>
            <person name="Shang Y."/>
            <person name="Youmans B."/>
            <person name="Ayvaz T."/>
            <person name="Ross M."/>
            <person name="Santibanez J."/>
            <person name="Aqrawi P."/>
            <person name="Gross S."/>
            <person name="Joshi V."/>
            <person name="Fowler G."/>
            <person name="Nazareth L."/>
            <person name="Reid J."/>
            <person name="Worley K."/>
            <person name="Petrosino J."/>
            <person name="Highlander S."/>
            <person name="Gibbs R."/>
        </authorList>
    </citation>
    <scope>NUCLEOTIDE SEQUENCE [LARGE SCALE GENOMIC DNA]</scope>
    <source>
        <strain evidence="2 3">ATCC 33394</strain>
    </source>
</reference>
<keyword evidence="3" id="KW-1185">Reference proteome</keyword>
<dbReference type="SUPFAM" id="SSF51735">
    <property type="entry name" value="NAD(P)-binding Rossmann-fold domains"/>
    <property type="match status" value="1"/>
</dbReference>
<protein>
    <submittedName>
        <fullName evidence="2">NAD dependent epimerase/dehydratase family protein</fullName>
    </submittedName>
</protein>
<dbReference type="GO" id="GO:0044877">
    <property type="term" value="F:protein-containing complex binding"/>
    <property type="evidence" value="ECO:0007669"/>
    <property type="project" value="TreeGrafter"/>
</dbReference>
<name>F0EXK0_9NEIS</name>
<gene>
    <name evidence="2" type="ORF">HMPREF9098_0584</name>
</gene>
<dbReference type="InterPro" id="IPR036291">
    <property type="entry name" value="NAD(P)-bd_dom_sf"/>
</dbReference>
<accession>F0EXK0</accession>
<dbReference type="STRING" id="888741.HMPREF9098_0584"/>
<proteinExistence type="predicted"/>
<comment type="caution">
    <text evidence="2">The sequence shown here is derived from an EMBL/GenBank/DDBJ whole genome shotgun (WGS) entry which is preliminary data.</text>
</comment>
<evidence type="ECO:0000313" key="3">
    <source>
        <dbReference type="Proteomes" id="UP000004088"/>
    </source>
</evidence>
<dbReference type="HOGENOM" id="CLU_007383_6_5_4"/>
<organism evidence="2 3">
    <name type="scientific">Kingella denitrificans ATCC 33394</name>
    <dbReference type="NCBI Taxonomy" id="888741"/>
    <lineage>
        <taxon>Bacteria</taxon>
        <taxon>Pseudomonadati</taxon>
        <taxon>Pseudomonadota</taxon>
        <taxon>Betaproteobacteria</taxon>
        <taxon>Neisseriales</taxon>
        <taxon>Neisseriaceae</taxon>
        <taxon>Kingella</taxon>
    </lineage>
</organism>
<dbReference type="EMBL" id="AEWV01000008">
    <property type="protein sequence ID" value="EGC18031.1"/>
    <property type="molecule type" value="Genomic_DNA"/>
</dbReference>
<evidence type="ECO:0000259" key="1">
    <source>
        <dbReference type="Pfam" id="PF01370"/>
    </source>
</evidence>
<dbReference type="Pfam" id="PF01370">
    <property type="entry name" value="Epimerase"/>
    <property type="match status" value="1"/>
</dbReference>
<dbReference type="InterPro" id="IPR051207">
    <property type="entry name" value="ComplexI_NDUFA9_subunit"/>
</dbReference>